<proteinExistence type="predicted"/>
<feature type="transmembrane region" description="Helical" evidence="6">
    <location>
        <begin position="231"/>
        <end position="251"/>
    </location>
</feature>
<feature type="transmembrane region" description="Helical" evidence="6">
    <location>
        <begin position="263"/>
        <end position="283"/>
    </location>
</feature>
<evidence type="ECO:0000256" key="5">
    <source>
        <dbReference type="SAM" id="MobiDB-lite"/>
    </source>
</evidence>
<feature type="transmembrane region" description="Helical" evidence="6">
    <location>
        <begin position="74"/>
        <end position="93"/>
    </location>
</feature>
<comment type="subcellular location">
    <subcellularLocation>
        <location evidence="1">Membrane</location>
        <topology evidence="1">Multi-pass membrane protein</topology>
    </subcellularLocation>
</comment>
<dbReference type="Pfam" id="PF07690">
    <property type="entry name" value="MFS_1"/>
    <property type="match status" value="1"/>
</dbReference>
<dbReference type="GO" id="GO:0000329">
    <property type="term" value="C:fungal-type vacuole membrane"/>
    <property type="evidence" value="ECO:0007669"/>
    <property type="project" value="TreeGrafter"/>
</dbReference>
<evidence type="ECO:0000256" key="4">
    <source>
        <dbReference type="ARBA" id="ARBA00023136"/>
    </source>
</evidence>
<feature type="compositionally biased region" description="Polar residues" evidence="5">
    <location>
        <begin position="1"/>
        <end position="20"/>
    </location>
</feature>
<dbReference type="STRING" id="1448321.A0A317V928"/>
<reference evidence="8 9" key="1">
    <citation type="submission" date="2016-12" db="EMBL/GenBank/DDBJ databases">
        <title>The genomes of Aspergillus section Nigri reveals drivers in fungal speciation.</title>
        <authorList>
            <consortium name="DOE Joint Genome Institute"/>
            <person name="Vesth T.C."/>
            <person name="Nybo J."/>
            <person name="Theobald S."/>
            <person name="Brandl J."/>
            <person name="Frisvad J.C."/>
            <person name="Nielsen K.F."/>
            <person name="Lyhne E.K."/>
            <person name="Kogle M.E."/>
            <person name="Kuo A."/>
            <person name="Riley R."/>
            <person name="Clum A."/>
            <person name="Nolan M."/>
            <person name="Lipzen A."/>
            <person name="Salamov A."/>
            <person name="Henrissat B."/>
            <person name="Wiebenga A."/>
            <person name="De Vries R.P."/>
            <person name="Grigoriev I.V."/>
            <person name="Mortensen U.H."/>
            <person name="Andersen M.R."/>
            <person name="Baker S.E."/>
        </authorList>
    </citation>
    <scope>NUCLEOTIDE SEQUENCE [LARGE SCALE GENOMIC DNA]</scope>
    <source>
        <strain evidence="8 9">CBS 117.55</strain>
    </source>
</reference>
<dbReference type="RefSeq" id="XP_025395524.1">
    <property type="nucleotide sequence ID" value="XM_025548321.1"/>
</dbReference>
<dbReference type="AlphaFoldDB" id="A0A317V928"/>
<evidence type="ECO:0000313" key="9">
    <source>
        <dbReference type="Proteomes" id="UP000247233"/>
    </source>
</evidence>
<comment type="caution">
    <text evidence="8">The sequence shown here is derived from an EMBL/GenBank/DDBJ whole genome shotgun (WGS) entry which is preliminary data.</text>
</comment>
<sequence length="526" mass="56656">MSPDETTQLLPSSDGAQPSDSADDTSSDYGNARTRLAIFIAYLGAFLASSDESLVIATYDIIASEFHELSKASWLVTGYNLGYCVALPVYSTLADICGRKTSMLMGYLLFGLGCLICSLSGSMVNLIAGRIISGAGSAGMVVMISIMITDLAAPSDVALLRSYTNVVNMTGRGVGAVLGSMMVNSFGWRWAFAGRIPFILLCLLLSRVQFPTKQAESTVPELSAVNKFKRLDFFGIASFAAAIFTLLLSLTTAGMVDGKLSHVYILLGVCIFSTVVFACHEVLWAKKPLMPLRLVTQGVGQYWLVQVVLFSGRNAVVATITQYMAQVKKVPEATGSTFLVLCTMGLATGSIISGLSIKRTKRYKKMSIISIVVSIVSSTFLFLSWHFDRPVLESLVVIPMSLPIGIVISGEFIGMSSRAPPEDLAASVGAYYLSQQLGVILGASLGPLLVRMGFMHDIAGKLGDRTPEIVRHVLSDARYVETLPQSMQEIVRSSLQYGYQFIPVLATVTAALCVPSLILTREERVE</sequence>
<feature type="transmembrane region" description="Helical" evidence="6">
    <location>
        <begin position="135"/>
        <end position="153"/>
    </location>
</feature>
<dbReference type="OrthoDB" id="6770063at2759"/>
<keyword evidence="2 6" id="KW-0812">Transmembrane</keyword>
<feature type="transmembrane region" description="Helical" evidence="6">
    <location>
        <begin position="105"/>
        <end position="128"/>
    </location>
</feature>
<dbReference type="EMBL" id="MSFL01000033">
    <property type="protein sequence ID" value="PWY69497.1"/>
    <property type="molecule type" value="Genomic_DNA"/>
</dbReference>
<feature type="transmembrane region" description="Helical" evidence="6">
    <location>
        <begin position="337"/>
        <end position="355"/>
    </location>
</feature>
<dbReference type="PANTHER" id="PTHR23501:SF33">
    <property type="entry name" value="MAJOR FACILITATOR SUPERFAMILY (MFS) PROFILE DOMAIN-CONTAINING PROTEIN"/>
    <property type="match status" value="1"/>
</dbReference>
<keyword evidence="9" id="KW-1185">Reference proteome</keyword>
<feature type="domain" description="Major facilitator superfamily (MFS) profile" evidence="7">
    <location>
        <begin position="37"/>
        <end position="524"/>
    </location>
</feature>
<dbReference type="PROSITE" id="PS50850">
    <property type="entry name" value="MFS"/>
    <property type="match status" value="1"/>
</dbReference>
<dbReference type="InterPro" id="IPR020846">
    <property type="entry name" value="MFS_dom"/>
</dbReference>
<feature type="transmembrane region" description="Helical" evidence="6">
    <location>
        <begin position="303"/>
        <end position="325"/>
    </location>
</feature>
<dbReference type="InterPro" id="IPR011701">
    <property type="entry name" value="MFS"/>
</dbReference>
<feature type="transmembrane region" description="Helical" evidence="6">
    <location>
        <begin position="36"/>
        <end position="62"/>
    </location>
</feature>
<feature type="region of interest" description="Disordered" evidence="5">
    <location>
        <begin position="1"/>
        <end position="28"/>
    </location>
</feature>
<dbReference type="InterPro" id="IPR036259">
    <property type="entry name" value="MFS_trans_sf"/>
</dbReference>
<feature type="transmembrane region" description="Helical" evidence="6">
    <location>
        <begin position="424"/>
        <end position="445"/>
    </location>
</feature>
<evidence type="ECO:0000256" key="2">
    <source>
        <dbReference type="ARBA" id="ARBA00022692"/>
    </source>
</evidence>
<dbReference type="PANTHER" id="PTHR23501">
    <property type="entry name" value="MAJOR FACILITATOR SUPERFAMILY"/>
    <property type="match status" value="1"/>
</dbReference>
<name>A0A317V928_9EURO</name>
<dbReference type="GO" id="GO:0015174">
    <property type="term" value="F:basic amino acid transmembrane transporter activity"/>
    <property type="evidence" value="ECO:0007669"/>
    <property type="project" value="TreeGrafter"/>
</dbReference>
<feature type="transmembrane region" description="Helical" evidence="6">
    <location>
        <begin position="497"/>
        <end position="519"/>
    </location>
</feature>
<feature type="transmembrane region" description="Helical" evidence="6">
    <location>
        <begin position="367"/>
        <end position="385"/>
    </location>
</feature>
<evidence type="ECO:0000256" key="6">
    <source>
        <dbReference type="SAM" id="Phobius"/>
    </source>
</evidence>
<dbReference type="GeneID" id="37070558"/>
<organism evidence="8 9">
    <name type="scientific">Aspergillus heteromorphus CBS 117.55</name>
    <dbReference type="NCBI Taxonomy" id="1448321"/>
    <lineage>
        <taxon>Eukaryota</taxon>
        <taxon>Fungi</taxon>
        <taxon>Dikarya</taxon>
        <taxon>Ascomycota</taxon>
        <taxon>Pezizomycotina</taxon>
        <taxon>Eurotiomycetes</taxon>
        <taxon>Eurotiomycetidae</taxon>
        <taxon>Eurotiales</taxon>
        <taxon>Aspergillaceae</taxon>
        <taxon>Aspergillus</taxon>
        <taxon>Aspergillus subgen. Circumdati</taxon>
    </lineage>
</organism>
<evidence type="ECO:0000313" key="8">
    <source>
        <dbReference type="EMBL" id="PWY69497.1"/>
    </source>
</evidence>
<evidence type="ECO:0000259" key="7">
    <source>
        <dbReference type="PROSITE" id="PS50850"/>
    </source>
</evidence>
<dbReference type="Proteomes" id="UP000247233">
    <property type="component" value="Unassembled WGS sequence"/>
</dbReference>
<dbReference type="Gene3D" id="1.20.1250.20">
    <property type="entry name" value="MFS general substrate transporter like domains"/>
    <property type="match status" value="1"/>
</dbReference>
<dbReference type="Gene3D" id="1.20.1720.10">
    <property type="entry name" value="Multidrug resistance protein D"/>
    <property type="match status" value="1"/>
</dbReference>
<feature type="transmembrane region" description="Helical" evidence="6">
    <location>
        <begin position="190"/>
        <end position="210"/>
    </location>
</feature>
<keyword evidence="4 6" id="KW-0472">Membrane</keyword>
<gene>
    <name evidence="8" type="ORF">BO70DRAFT_432457</name>
</gene>
<accession>A0A317V928</accession>
<evidence type="ECO:0000256" key="3">
    <source>
        <dbReference type="ARBA" id="ARBA00022989"/>
    </source>
</evidence>
<evidence type="ECO:0000256" key="1">
    <source>
        <dbReference type="ARBA" id="ARBA00004141"/>
    </source>
</evidence>
<dbReference type="VEuPathDB" id="FungiDB:BO70DRAFT_432457"/>
<feature type="transmembrane region" description="Helical" evidence="6">
    <location>
        <begin position="391"/>
        <end position="412"/>
    </location>
</feature>
<protein>
    <submittedName>
        <fullName evidence="8">MFS transporter</fullName>
    </submittedName>
</protein>
<dbReference type="SUPFAM" id="SSF103473">
    <property type="entry name" value="MFS general substrate transporter"/>
    <property type="match status" value="1"/>
</dbReference>
<keyword evidence="3 6" id="KW-1133">Transmembrane helix</keyword>